<dbReference type="Proteomes" id="UP000386281">
    <property type="component" value="Unassembled WGS sequence"/>
</dbReference>
<feature type="region of interest" description="Disordered" evidence="1">
    <location>
        <begin position="90"/>
        <end position="121"/>
    </location>
</feature>
<accession>A0A449CZF1</accession>
<dbReference type="EMBL" id="CAACXN010000006">
    <property type="protein sequence ID" value="VEW10572.1"/>
    <property type="molecule type" value="Genomic_DNA"/>
</dbReference>
<sequence>MGWRFATAQDREAIVGMIADAAKSVVRLNAAGAASSPAVFRAPTDIGFSSEALDGVLLDRLLEPRIDSSPRGTRTGPVVMSERWSAGMLRRAGSTAATSTASHPTTSTTDAPSSAIVSRGMSSARNGRAACPLVRLLAQPVAVRTKQTGRAFTPATGEVCQ</sequence>
<evidence type="ECO:0000313" key="3">
    <source>
        <dbReference type="Proteomes" id="UP000386281"/>
    </source>
</evidence>
<protein>
    <submittedName>
        <fullName evidence="2">Uncharacterized protein</fullName>
    </submittedName>
</protein>
<gene>
    <name evidence="2" type="ORF">NCTC12391_00222</name>
</gene>
<proteinExistence type="predicted"/>
<reference evidence="2 3" key="1">
    <citation type="submission" date="2019-02" db="EMBL/GenBank/DDBJ databases">
        <authorList>
            <consortium name="Pathogen Informatics"/>
        </authorList>
    </citation>
    <scope>NUCLEOTIDE SEQUENCE [LARGE SCALE GENOMIC DNA]</scope>
    <source>
        <strain evidence="2 3">3012STDY7078520</strain>
    </source>
</reference>
<feature type="compositionally biased region" description="Low complexity" evidence="1">
    <location>
        <begin position="92"/>
        <end position="115"/>
    </location>
</feature>
<organism evidence="2 3">
    <name type="scientific">Brevibacterium casei</name>
    <dbReference type="NCBI Taxonomy" id="33889"/>
    <lineage>
        <taxon>Bacteria</taxon>
        <taxon>Bacillati</taxon>
        <taxon>Actinomycetota</taxon>
        <taxon>Actinomycetes</taxon>
        <taxon>Micrococcales</taxon>
        <taxon>Brevibacteriaceae</taxon>
        <taxon>Brevibacterium</taxon>
    </lineage>
</organism>
<evidence type="ECO:0000313" key="2">
    <source>
        <dbReference type="EMBL" id="VEW10572.1"/>
    </source>
</evidence>
<dbReference type="AlphaFoldDB" id="A0A449CZF1"/>
<name>A0A449CZF1_9MICO</name>
<evidence type="ECO:0000256" key="1">
    <source>
        <dbReference type="SAM" id="MobiDB-lite"/>
    </source>
</evidence>